<keyword evidence="1" id="KW-0547">Nucleotide-binding</keyword>
<dbReference type="EMBL" id="AZIM01000221">
    <property type="protein sequence ID" value="ETE72463.1"/>
    <property type="molecule type" value="Genomic_DNA"/>
</dbReference>
<feature type="non-terminal residue" evidence="4">
    <location>
        <position position="1"/>
    </location>
</feature>
<name>V8PEP9_OPHHA</name>
<dbReference type="GO" id="GO:0005524">
    <property type="term" value="F:ATP binding"/>
    <property type="evidence" value="ECO:0007669"/>
    <property type="project" value="UniProtKB-UniRule"/>
</dbReference>
<feature type="domain" description="Protein kinase" evidence="3">
    <location>
        <begin position="190"/>
        <end position="225"/>
    </location>
</feature>
<keyword evidence="1" id="KW-0067">ATP-binding</keyword>
<reference evidence="4 5" key="1">
    <citation type="journal article" date="2013" name="Proc. Natl. Acad. Sci. U.S.A.">
        <title>The king cobra genome reveals dynamic gene evolution and adaptation in the snake venom system.</title>
        <authorList>
            <person name="Vonk F.J."/>
            <person name="Casewell N.R."/>
            <person name="Henkel C.V."/>
            <person name="Heimberg A.M."/>
            <person name="Jansen H.J."/>
            <person name="McCleary R.J."/>
            <person name="Kerkkamp H.M."/>
            <person name="Vos R.A."/>
            <person name="Guerreiro I."/>
            <person name="Calvete J.J."/>
            <person name="Wuster W."/>
            <person name="Woods A.E."/>
            <person name="Logan J.M."/>
            <person name="Harrison R.A."/>
            <person name="Castoe T.A."/>
            <person name="de Koning A.P."/>
            <person name="Pollock D.D."/>
            <person name="Yandell M."/>
            <person name="Calderon D."/>
            <person name="Renjifo C."/>
            <person name="Currier R.B."/>
            <person name="Salgado D."/>
            <person name="Pla D."/>
            <person name="Sanz L."/>
            <person name="Hyder A.S."/>
            <person name="Ribeiro J.M."/>
            <person name="Arntzen J.W."/>
            <person name="van den Thillart G.E."/>
            <person name="Boetzer M."/>
            <person name="Pirovano W."/>
            <person name="Dirks R.P."/>
            <person name="Spaink H.P."/>
            <person name="Duboule D."/>
            <person name="McGlinn E."/>
            <person name="Kini R.M."/>
            <person name="Richardson M.K."/>
        </authorList>
    </citation>
    <scope>NUCLEOTIDE SEQUENCE</scope>
    <source>
        <tissue evidence="4">Blood</tissue>
    </source>
</reference>
<evidence type="ECO:0000256" key="2">
    <source>
        <dbReference type="SAM" id="MobiDB-lite"/>
    </source>
</evidence>
<feature type="non-terminal residue" evidence="4">
    <location>
        <position position="225"/>
    </location>
</feature>
<dbReference type="AlphaFoldDB" id="V8PEP9"/>
<evidence type="ECO:0000256" key="1">
    <source>
        <dbReference type="PROSITE-ProRule" id="PRU10141"/>
    </source>
</evidence>
<dbReference type="PROSITE" id="PS50011">
    <property type="entry name" value="PROTEIN_KINASE_DOM"/>
    <property type="match status" value="1"/>
</dbReference>
<dbReference type="GO" id="GO:0004672">
    <property type="term" value="F:protein kinase activity"/>
    <property type="evidence" value="ECO:0007669"/>
    <property type="project" value="InterPro"/>
</dbReference>
<dbReference type="InterPro" id="IPR011009">
    <property type="entry name" value="Kinase-like_dom_sf"/>
</dbReference>
<proteinExistence type="predicted"/>
<feature type="compositionally biased region" description="Basic and acidic residues" evidence="2">
    <location>
        <begin position="137"/>
        <end position="152"/>
    </location>
</feature>
<sequence length="225" mass="25264">MRYWMTEAIRHGIAEGMQQTYRWHRRGRDQPIIEPRLNSRKSGCAPLIIKPWHPAIENPMSLAVAQTMIHTIKQMADLNKEEKNVKCLKCSATFQPSNLVSSCPYCKKDSVCSGGTVVETSDVTTDKTNEILEPEEGPSRKQSSVEDMSKADLTDSHKKMLVTPGIRGNIAECKIPHTRIDDGAAIQQIYSFGRKLGQGSFGVVIEVKHKKTGVKWAMKKVNREK</sequence>
<keyword evidence="5" id="KW-1185">Reference proteome</keyword>
<comment type="caution">
    <text evidence="4">The sequence shown here is derived from an EMBL/GenBank/DDBJ whole genome shotgun (WGS) entry which is preliminary data.</text>
</comment>
<feature type="binding site" evidence="1">
    <location>
        <position position="219"/>
    </location>
    <ligand>
        <name>ATP</name>
        <dbReference type="ChEBI" id="CHEBI:30616"/>
    </ligand>
</feature>
<evidence type="ECO:0000313" key="4">
    <source>
        <dbReference type="EMBL" id="ETE72463.1"/>
    </source>
</evidence>
<dbReference type="InterPro" id="IPR000719">
    <property type="entry name" value="Prot_kinase_dom"/>
</dbReference>
<evidence type="ECO:0000313" key="5">
    <source>
        <dbReference type="Proteomes" id="UP000018936"/>
    </source>
</evidence>
<dbReference type="Proteomes" id="UP000018936">
    <property type="component" value="Unassembled WGS sequence"/>
</dbReference>
<gene>
    <name evidence="4" type="ORF">L345_01706</name>
</gene>
<dbReference type="SUPFAM" id="SSF56112">
    <property type="entry name" value="Protein kinase-like (PK-like)"/>
    <property type="match status" value="1"/>
</dbReference>
<dbReference type="Gene3D" id="3.30.200.20">
    <property type="entry name" value="Phosphorylase Kinase, domain 1"/>
    <property type="match status" value="1"/>
</dbReference>
<dbReference type="InterPro" id="IPR017441">
    <property type="entry name" value="Protein_kinase_ATP_BS"/>
</dbReference>
<protein>
    <recommendedName>
        <fullName evidence="3">Protein kinase domain-containing protein</fullName>
    </recommendedName>
</protein>
<feature type="region of interest" description="Disordered" evidence="2">
    <location>
        <begin position="133"/>
        <end position="152"/>
    </location>
</feature>
<dbReference type="OrthoDB" id="541276at2759"/>
<organism evidence="4 5">
    <name type="scientific">Ophiophagus hannah</name>
    <name type="common">King cobra</name>
    <name type="synonym">Naja hannah</name>
    <dbReference type="NCBI Taxonomy" id="8665"/>
    <lineage>
        <taxon>Eukaryota</taxon>
        <taxon>Metazoa</taxon>
        <taxon>Chordata</taxon>
        <taxon>Craniata</taxon>
        <taxon>Vertebrata</taxon>
        <taxon>Euteleostomi</taxon>
        <taxon>Lepidosauria</taxon>
        <taxon>Squamata</taxon>
        <taxon>Bifurcata</taxon>
        <taxon>Unidentata</taxon>
        <taxon>Episquamata</taxon>
        <taxon>Toxicofera</taxon>
        <taxon>Serpentes</taxon>
        <taxon>Colubroidea</taxon>
        <taxon>Elapidae</taxon>
        <taxon>Elapinae</taxon>
        <taxon>Ophiophagus</taxon>
    </lineage>
</organism>
<accession>V8PEP9</accession>
<evidence type="ECO:0000259" key="3">
    <source>
        <dbReference type="PROSITE" id="PS50011"/>
    </source>
</evidence>
<dbReference type="PROSITE" id="PS00107">
    <property type="entry name" value="PROTEIN_KINASE_ATP"/>
    <property type="match status" value="1"/>
</dbReference>